<reference evidence="7" key="1">
    <citation type="submission" date="2023-02" db="EMBL/GenBank/DDBJ databases">
        <title>Identification and recombinant expression of a fungal hydrolase from Papiliotrema laurentii that hydrolyzes apple cutin and clears colloidal polyester polyurethane.</title>
        <authorList>
            <consortium name="DOE Joint Genome Institute"/>
            <person name="Roman V.A."/>
            <person name="Bojanowski C."/>
            <person name="Crable B.R."/>
            <person name="Wagner D.N."/>
            <person name="Hung C.S."/>
            <person name="Nadeau L.J."/>
            <person name="Schratz L."/>
            <person name="Haridas S."/>
            <person name="Pangilinan J."/>
            <person name="Lipzen A."/>
            <person name="Na H."/>
            <person name="Yan M."/>
            <person name="Ng V."/>
            <person name="Grigoriev I.V."/>
            <person name="Spatafora J.W."/>
            <person name="Barlow D."/>
            <person name="Biffinger J."/>
            <person name="Kelley-Loughnane N."/>
            <person name="Varaljay V.A."/>
            <person name="Crookes-Goodson W.J."/>
        </authorList>
    </citation>
    <scope>NUCLEOTIDE SEQUENCE</scope>
    <source>
        <strain evidence="7">5307AH</strain>
    </source>
</reference>
<keyword evidence="4" id="KW-0539">Nucleus</keyword>
<dbReference type="InterPro" id="IPR050675">
    <property type="entry name" value="OAF3"/>
</dbReference>
<keyword evidence="2" id="KW-0238">DNA-binding</keyword>
<comment type="caution">
    <text evidence="7">The sequence shown here is derived from an EMBL/GenBank/DDBJ whole genome shotgun (WGS) entry which is preliminary data.</text>
</comment>
<organism evidence="7 8">
    <name type="scientific">Papiliotrema laurentii</name>
    <name type="common">Cryptococcus laurentii</name>
    <dbReference type="NCBI Taxonomy" id="5418"/>
    <lineage>
        <taxon>Eukaryota</taxon>
        <taxon>Fungi</taxon>
        <taxon>Dikarya</taxon>
        <taxon>Basidiomycota</taxon>
        <taxon>Agaricomycotina</taxon>
        <taxon>Tremellomycetes</taxon>
        <taxon>Tremellales</taxon>
        <taxon>Rhynchogastremaceae</taxon>
        <taxon>Papiliotrema</taxon>
    </lineage>
</organism>
<dbReference type="GO" id="GO:0008270">
    <property type="term" value="F:zinc ion binding"/>
    <property type="evidence" value="ECO:0007669"/>
    <property type="project" value="InterPro"/>
</dbReference>
<evidence type="ECO:0000313" key="8">
    <source>
        <dbReference type="Proteomes" id="UP001182556"/>
    </source>
</evidence>
<dbReference type="SMART" id="SM00066">
    <property type="entry name" value="GAL4"/>
    <property type="match status" value="1"/>
</dbReference>
<dbReference type="Gene3D" id="4.10.240.10">
    <property type="entry name" value="Zn(2)-C6 fungal-type DNA-binding domain"/>
    <property type="match status" value="1"/>
</dbReference>
<evidence type="ECO:0000313" key="7">
    <source>
        <dbReference type="EMBL" id="KAK1927316.1"/>
    </source>
</evidence>
<keyword evidence="1" id="KW-0805">Transcription regulation</keyword>
<dbReference type="InterPro" id="IPR001138">
    <property type="entry name" value="Zn2Cys6_DnaBD"/>
</dbReference>
<evidence type="ECO:0000256" key="4">
    <source>
        <dbReference type="ARBA" id="ARBA00023242"/>
    </source>
</evidence>
<evidence type="ECO:0000256" key="3">
    <source>
        <dbReference type="ARBA" id="ARBA00023163"/>
    </source>
</evidence>
<feature type="domain" description="Zn(2)-C6 fungal-type" evidence="6">
    <location>
        <begin position="32"/>
        <end position="62"/>
    </location>
</feature>
<keyword evidence="3" id="KW-0804">Transcription</keyword>
<dbReference type="Proteomes" id="UP001182556">
    <property type="component" value="Unassembled WGS sequence"/>
</dbReference>
<evidence type="ECO:0000259" key="6">
    <source>
        <dbReference type="PROSITE" id="PS50048"/>
    </source>
</evidence>
<evidence type="ECO:0000256" key="2">
    <source>
        <dbReference type="ARBA" id="ARBA00023125"/>
    </source>
</evidence>
<dbReference type="PROSITE" id="PS50048">
    <property type="entry name" value="ZN2_CY6_FUNGAL_2"/>
    <property type="match status" value="1"/>
</dbReference>
<dbReference type="EMBL" id="JAODAN010000001">
    <property type="protein sequence ID" value="KAK1927316.1"/>
    <property type="molecule type" value="Genomic_DNA"/>
</dbReference>
<dbReference type="GO" id="GO:0000981">
    <property type="term" value="F:DNA-binding transcription factor activity, RNA polymerase II-specific"/>
    <property type="evidence" value="ECO:0007669"/>
    <property type="project" value="InterPro"/>
</dbReference>
<proteinExistence type="predicted"/>
<dbReference type="PROSITE" id="PS00463">
    <property type="entry name" value="ZN2_CY6_FUNGAL_1"/>
    <property type="match status" value="1"/>
</dbReference>
<protein>
    <recommendedName>
        <fullName evidence="6">Zn(2)-C6 fungal-type domain-containing protein</fullName>
    </recommendedName>
</protein>
<dbReference type="Pfam" id="PF00172">
    <property type="entry name" value="Zn_clus"/>
    <property type="match status" value="1"/>
</dbReference>
<dbReference type="SUPFAM" id="SSF57701">
    <property type="entry name" value="Zn2/Cys6 DNA-binding domain"/>
    <property type="match status" value="1"/>
</dbReference>
<dbReference type="AlphaFoldDB" id="A0AAD9FW17"/>
<evidence type="ECO:0000256" key="5">
    <source>
        <dbReference type="SAM" id="MobiDB-lite"/>
    </source>
</evidence>
<sequence length="310" mass="34671">MSYPTDPVLRLLPNPQKRIVRKGLVTGRPLSSCERCKKRKIKCNTVRPRCERCLKAGADCVYQTGVENPATRHSKRRSKGWLERPPQLEPPVVTSLDHEQQFIMALPECIDWVGQSHQENRLESNIPPPPQQAFIQSSSYQLSQPAQPFPLPPSNGPYVYPTTYDSGFQVLQDPLGWTSNLPMPPPSSFSAAPVTFPLQSDTSTSSTIDHSRSVTPPIPWAPLDEFPNNPEPMSLGYGRLMMKDAHGRFKVPPVTIAPDRMDPRRDQSNDRVMVPAYVTRKVDGNQVEMATVALRSRGGGDWSKIALMCM</sequence>
<feature type="region of interest" description="Disordered" evidence="5">
    <location>
        <begin position="68"/>
        <end position="88"/>
    </location>
</feature>
<dbReference type="GO" id="GO:0003677">
    <property type="term" value="F:DNA binding"/>
    <property type="evidence" value="ECO:0007669"/>
    <property type="project" value="UniProtKB-KW"/>
</dbReference>
<dbReference type="CDD" id="cd00067">
    <property type="entry name" value="GAL4"/>
    <property type="match status" value="1"/>
</dbReference>
<accession>A0AAD9FW17</accession>
<dbReference type="PANTHER" id="PTHR31069:SF32">
    <property type="entry name" value="ARGININE METABOLISM REGULATION PROTEIN II"/>
    <property type="match status" value="1"/>
</dbReference>
<evidence type="ECO:0000256" key="1">
    <source>
        <dbReference type="ARBA" id="ARBA00023015"/>
    </source>
</evidence>
<dbReference type="PANTHER" id="PTHR31069">
    <property type="entry name" value="OLEATE-ACTIVATED TRANSCRIPTION FACTOR 1-RELATED"/>
    <property type="match status" value="1"/>
</dbReference>
<name>A0AAD9FW17_PAPLA</name>
<keyword evidence="8" id="KW-1185">Reference proteome</keyword>
<dbReference type="InterPro" id="IPR036864">
    <property type="entry name" value="Zn2-C6_fun-type_DNA-bd_sf"/>
</dbReference>
<gene>
    <name evidence="7" type="ORF">DB88DRAFT_477602</name>
</gene>